<dbReference type="InterPro" id="IPR000182">
    <property type="entry name" value="GNAT_dom"/>
</dbReference>
<name>A0ABT8FTE4_9MICO</name>
<keyword evidence="2 4" id="KW-0012">Acyltransferase</keyword>
<proteinExistence type="predicted"/>
<dbReference type="PANTHER" id="PTHR43877">
    <property type="entry name" value="AMINOALKYLPHOSPHONATE N-ACETYLTRANSFERASE-RELATED-RELATED"/>
    <property type="match status" value="1"/>
</dbReference>
<evidence type="ECO:0000259" key="3">
    <source>
        <dbReference type="PROSITE" id="PS51186"/>
    </source>
</evidence>
<accession>A0ABT8FTE4</accession>
<keyword evidence="1 4" id="KW-0808">Transferase</keyword>
<keyword evidence="5" id="KW-1185">Reference proteome</keyword>
<reference evidence="4" key="1">
    <citation type="submission" date="2021-06" db="EMBL/GenBank/DDBJ databases">
        <title>Genome-based taxonomic framework of Microbacterium strains isolated from marine environment, the description of four new species and reclassification of four preexisting species.</title>
        <authorList>
            <person name="Lee S.D."/>
            <person name="Kim S.-M."/>
            <person name="Byeon Y.-S."/>
            <person name="Yang H.L."/>
            <person name="Kim I.S."/>
        </authorList>
    </citation>
    <scope>NUCLEOTIDE SEQUENCE</scope>
    <source>
        <strain evidence="4">KACC 20510</strain>
    </source>
</reference>
<dbReference type="InterPro" id="IPR050832">
    <property type="entry name" value="Bact_Acetyltransf"/>
</dbReference>
<comment type="caution">
    <text evidence="4">The sequence shown here is derived from an EMBL/GenBank/DDBJ whole genome shotgun (WGS) entry which is preliminary data.</text>
</comment>
<dbReference type="EC" id="2.3.1.-" evidence="4"/>
<gene>
    <name evidence="4" type="ORF">KZC48_09275</name>
</gene>
<dbReference type="SUPFAM" id="SSF55729">
    <property type="entry name" value="Acyl-CoA N-acyltransferases (Nat)"/>
    <property type="match status" value="1"/>
</dbReference>
<dbReference type="PROSITE" id="PS51186">
    <property type="entry name" value="GNAT"/>
    <property type="match status" value="1"/>
</dbReference>
<dbReference type="Proteomes" id="UP001172731">
    <property type="component" value="Unassembled WGS sequence"/>
</dbReference>
<dbReference type="Gene3D" id="3.40.630.30">
    <property type="match status" value="1"/>
</dbReference>
<sequence length="154" mass="17008">MDDGVVVRRAVERDLSGLVDLKVAWAHRPDEGEERVALASALREWIGRSDVVCVVADEGGRLVGMAWMVVFPRVPNLGDTERYSADLQSVLVLAPHRRRGIGRRLIAKLCDLADDRGIRRVTVQSNLTAKSVYMSEGFLPSGLLLERISKAPMS</sequence>
<protein>
    <submittedName>
        <fullName evidence="4">GNAT family N-acetyltransferase</fullName>
        <ecNumber evidence="4">2.3.1.-</ecNumber>
    </submittedName>
</protein>
<dbReference type="InterPro" id="IPR016181">
    <property type="entry name" value="Acyl_CoA_acyltransferase"/>
</dbReference>
<evidence type="ECO:0000313" key="5">
    <source>
        <dbReference type="Proteomes" id="UP001172731"/>
    </source>
</evidence>
<evidence type="ECO:0000256" key="1">
    <source>
        <dbReference type="ARBA" id="ARBA00022679"/>
    </source>
</evidence>
<evidence type="ECO:0000256" key="2">
    <source>
        <dbReference type="ARBA" id="ARBA00023315"/>
    </source>
</evidence>
<dbReference type="GO" id="GO:0016746">
    <property type="term" value="F:acyltransferase activity"/>
    <property type="evidence" value="ECO:0007669"/>
    <property type="project" value="UniProtKB-KW"/>
</dbReference>
<dbReference type="RefSeq" id="WP_301134079.1">
    <property type="nucleotide sequence ID" value="NZ_BAAAUQ010000014.1"/>
</dbReference>
<feature type="domain" description="N-acetyltransferase" evidence="3">
    <location>
        <begin position="5"/>
        <end position="154"/>
    </location>
</feature>
<dbReference type="PANTHER" id="PTHR43877:SF1">
    <property type="entry name" value="ACETYLTRANSFERASE"/>
    <property type="match status" value="1"/>
</dbReference>
<evidence type="ECO:0000313" key="4">
    <source>
        <dbReference type="EMBL" id="MDN4464591.1"/>
    </source>
</evidence>
<dbReference type="Pfam" id="PF00583">
    <property type="entry name" value="Acetyltransf_1"/>
    <property type="match status" value="1"/>
</dbReference>
<dbReference type="EMBL" id="JAHWXI010000009">
    <property type="protein sequence ID" value="MDN4464591.1"/>
    <property type="molecule type" value="Genomic_DNA"/>
</dbReference>
<organism evidence="4 5">
    <name type="scientific">Microbacterium aurantiacum</name>
    <dbReference type="NCBI Taxonomy" id="162393"/>
    <lineage>
        <taxon>Bacteria</taxon>
        <taxon>Bacillati</taxon>
        <taxon>Actinomycetota</taxon>
        <taxon>Actinomycetes</taxon>
        <taxon>Micrococcales</taxon>
        <taxon>Microbacteriaceae</taxon>
        <taxon>Microbacterium</taxon>
    </lineage>
</organism>